<reference evidence="4" key="1">
    <citation type="submission" date="2017-02" db="UniProtKB">
        <authorList>
            <consortium name="WormBaseParasite"/>
        </authorList>
    </citation>
    <scope>IDENTIFICATION</scope>
</reference>
<dbReference type="AlphaFoldDB" id="A0A0R3WAB1"/>
<keyword evidence="3" id="KW-1185">Reference proteome</keyword>
<dbReference type="PIRSF" id="PIRSF003113">
    <property type="entry name" value="BolA"/>
    <property type="match status" value="1"/>
</dbReference>
<evidence type="ECO:0000313" key="2">
    <source>
        <dbReference type="EMBL" id="VDK38429.1"/>
    </source>
</evidence>
<dbReference type="EMBL" id="UYRS01018623">
    <property type="protein sequence ID" value="VDK38429.1"/>
    <property type="molecule type" value="Genomic_DNA"/>
</dbReference>
<dbReference type="InterPro" id="IPR002634">
    <property type="entry name" value="BolA"/>
</dbReference>
<dbReference type="GO" id="GO:0051537">
    <property type="term" value="F:2 iron, 2 sulfur cluster binding"/>
    <property type="evidence" value="ECO:0007669"/>
    <property type="project" value="InterPro"/>
</dbReference>
<evidence type="ECO:0000313" key="4">
    <source>
        <dbReference type="WBParaSite" id="TASK_0000747101-mRNA-1"/>
    </source>
</evidence>
<gene>
    <name evidence="2" type="ORF">TASK_LOCUS7472</name>
</gene>
<accession>A0A0R3WAB1</accession>
<dbReference type="WBParaSite" id="TASK_0000747101-mRNA-1">
    <property type="protein sequence ID" value="TASK_0000747101-mRNA-1"/>
    <property type="gene ID" value="TASK_0000747101"/>
</dbReference>
<dbReference type="OrthoDB" id="4983at2759"/>
<proteinExistence type="inferred from homology"/>
<dbReference type="SUPFAM" id="SSF82657">
    <property type="entry name" value="BolA-like"/>
    <property type="match status" value="1"/>
</dbReference>
<dbReference type="PANTHER" id="PTHR12735">
    <property type="entry name" value="BOLA-LIKE PROTEIN-RELATED"/>
    <property type="match status" value="1"/>
</dbReference>
<dbReference type="STRING" id="60517.A0A0R3WAB1"/>
<dbReference type="GO" id="GO:0006879">
    <property type="term" value="P:intracellular iron ion homeostasis"/>
    <property type="evidence" value="ECO:0007669"/>
    <property type="project" value="InterPro"/>
</dbReference>
<reference evidence="2 3" key="2">
    <citation type="submission" date="2018-11" db="EMBL/GenBank/DDBJ databases">
        <authorList>
            <consortium name="Pathogen Informatics"/>
        </authorList>
    </citation>
    <scope>NUCLEOTIDE SEQUENCE [LARGE SCALE GENOMIC DNA]</scope>
</reference>
<dbReference type="Pfam" id="PF01722">
    <property type="entry name" value="BolA"/>
    <property type="match status" value="1"/>
</dbReference>
<protein>
    <submittedName>
        <fullName evidence="4">BolA-like protein</fullName>
    </submittedName>
</protein>
<dbReference type="Proteomes" id="UP000282613">
    <property type="component" value="Unassembled WGS sequence"/>
</dbReference>
<comment type="similarity">
    <text evidence="1">Belongs to the BolA/IbaG family.</text>
</comment>
<dbReference type="PANTHER" id="PTHR12735:SF27">
    <property type="entry name" value="BOLA-LIKE PROTEIN 2"/>
    <property type="match status" value="1"/>
</dbReference>
<dbReference type="InterPro" id="IPR036065">
    <property type="entry name" value="BolA-like_sf"/>
</dbReference>
<organism evidence="4">
    <name type="scientific">Taenia asiatica</name>
    <name type="common">Asian tapeworm</name>
    <dbReference type="NCBI Taxonomy" id="60517"/>
    <lineage>
        <taxon>Eukaryota</taxon>
        <taxon>Metazoa</taxon>
        <taxon>Spiralia</taxon>
        <taxon>Lophotrochozoa</taxon>
        <taxon>Platyhelminthes</taxon>
        <taxon>Cestoda</taxon>
        <taxon>Eucestoda</taxon>
        <taxon>Cyclophyllidea</taxon>
        <taxon>Taeniidae</taxon>
        <taxon>Taenia</taxon>
    </lineage>
</organism>
<dbReference type="GO" id="GO:0051604">
    <property type="term" value="P:protein maturation"/>
    <property type="evidence" value="ECO:0007669"/>
    <property type="project" value="InterPro"/>
</dbReference>
<dbReference type="Gene3D" id="3.10.20.90">
    <property type="entry name" value="Phosphatidylinositol 3-kinase Catalytic Subunit, Chain A, domain 1"/>
    <property type="match status" value="1"/>
</dbReference>
<dbReference type="GO" id="GO:0005829">
    <property type="term" value="C:cytosol"/>
    <property type="evidence" value="ECO:0007669"/>
    <property type="project" value="TreeGrafter"/>
</dbReference>
<dbReference type="InterPro" id="IPR045115">
    <property type="entry name" value="BOL2"/>
</dbReference>
<evidence type="ECO:0000313" key="3">
    <source>
        <dbReference type="Proteomes" id="UP000282613"/>
    </source>
</evidence>
<sequence length="82" mass="9337">MTTTEDSVRERISALNPVHLDITDFSDGCGLKLNVLVVSDQFEGKTLLQRHRMVNSLLAEEMKKIHALTLTTLTPKQWSERQ</sequence>
<dbReference type="GO" id="GO:0005634">
    <property type="term" value="C:nucleus"/>
    <property type="evidence" value="ECO:0007669"/>
    <property type="project" value="TreeGrafter"/>
</dbReference>
<evidence type="ECO:0000256" key="1">
    <source>
        <dbReference type="RuleBase" id="RU003860"/>
    </source>
</evidence>
<name>A0A0R3WAB1_TAEAS</name>